<dbReference type="InterPro" id="IPR036589">
    <property type="entry name" value="HCY_dom_sf"/>
</dbReference>
<keyword evidence="15" id="KW-0486">Methionine biosynthesis</keyword>
<dbReference type="InterPro" id="IPR036724">
    <property type="entry name" value="Cobalamin-bd_sf"/>
</dbReference>
<feature type="binding site" evidence="19">
    <location>
        <position position="226"/>
    </location>
    <ligand>
        <name>Zn(2+)</name>
        <dbReference type="ChEBI" id="CHEBI:29105"/>
    </ligand>
</feature>
<evidence type="ECO:0000256" key="15">
    <source>
        <dbReference type="ARBA" id="ARBA00023167"/>
    </source>
</evidence>
<dbReference type="PROSITE" id="PS50972">
    <property type="entry name" value="PTERIN_BINDING"/>
    <property type="match status" value="1"/>
</dbReference>
<evidence type="ECO:0000256" key="18">
    <source>
        <dbReference type="ARBA" id="ARBA00031040"/>
    </source>
</evidence>
<dbReference type="InterPro" id="IPR006158">
    <property type="entry name" value="Cobalamin-bd"/>
</dbReference>
<evidence type="ECO:0000256" key="6">
    <source>
        <dbReference type="ARBA" id="ARBA00012032"/>
    </source>
</evidence>
<dbReference type="SUPFAM" id="SSF82282">
    <property type="entry name" value="Homocysteine S-methyltransferase"/>
    <property type="match status" value="1"/>
</dbReference>
<organism evidence="25 26">
    <name type="scientific">Parafannyhessea umbonata</name>
    <dbReference type="NCBI Taxonomy" id="604330"/>
    <lineage>
        <taxon>Bacteria</taxon>
        <taxon>Bacillati</taxon>
        <taxon>Actinomycetota</taxon>
        <taxon>Coriobacteriia</taxon>
        <taxon>Coriobacteriales</taxon>
        <taxon>Atopobiaceae</taxon>
        <taxon>Parafannyhessea</taxon>
    </lineage>
</organism>
<keyword evidence="11 19" id="KW-0808">Transferase</keyword>
<feature type="domain" description="Hcy-binding" evidence="21">
    <location>
        <begin position="26"/>
        <end position="306"/>
    </location>
</feature>
<feature type="domain" description="Pterin-binding" evidence="22">
    <location>
        <begin position="336"/>
        <end position="581"/>
    </location>
</feature>
<keyword evidence="10" id="KW-0846">Cobalamin</keyword>
<feature type="region of interest" description="Disordered" evidence="20">
    <location>
        <begin position="594"/>
        <end position="631"/>
    </location>
</feature>
<protein>
    <recommendedName>
        <fullName evidence="7">Methionine synthase</fullName>
        <ecNumber evidence="6">2.1.1.13</ecNumber>
    </recommendedName>
    <alternativeName>
        <fullName evidence="18">5-methyltetrahydrofolate--homocysteine methyltransferase</fullName>
    </alternativeName>
</protein>
<evidence type="ECO:0000313" key="26">
    <source>
        <dbReference type="Proteomes" id="UP000199135"/>
    </source>
</evidence>
<dbReference type="SUPFAM" id="SSF51717">
    <property type="entry name" value="Dihydropteroate synthetase-like"/>
    <property type="match status" value="1"/>
</dbReference>
<dbReference type="Proteomes" id="UP000199135">
    <property type="component" value="Unassembled WGS sequence"/>
</dbReference>
<dbReference type="PROSITE" id="PS51332">
    <property type="entry name" value="B12_BINDING"/>
    <property type="match status" value="1"/>
</dbReference>
<reference evidence="25 26" key="1">
    <citation type="submission" date="2016-10" db="EMBL/GenBank/DDBJ databases">
        <authorList>
            <person name="Varghese N."/>
            <person name="Submissions S."/>
        </authorList>
    </citation>
    <scope>NUCLEOTIDE SEQUENCE [LARGE SCALE GENOMIC DNA]</scope>
    <source>
        <strain evidence="25 26">WCP15</strain>
    </source>
</reference>
<dbReference type="GO" id="GO:0032259">
    <property type="term" value="P:methylation"/>
    <property type="evidence" value="ECO:0007669"/>
    <property type="project" value="UniProtKB-KW"/>
</dbReference>
<evidence type="ECO:0000256" key="3">
    <source>
        <dbReference type="ARBA" id="ARBA00001956"/>
    </source>
</evidence>
<evidence type="ECO:0000256" key="11">
    <source>
        <dbReference type="ARBA" id="ARBA00022679"/>
    </source>
</evidence>
<evidence type="ECO:0000259" key="24">
    <source>
        <dbReference type="PROSITE" id="PS51337"/>
    </source>
</evidence>
<comment type="similarity">
    <text evidence="5">Belongs to the vitamin-B12 dependent methionine synthase family.</text>
</comment>
<sequence length="843" mass="88704">MDSSKQTNARRHFGAYDERRLRIKDDHLARVLAGLDFLLFDGAMGTQLQERGLAAGELPELLCLTHPDEIVQIHQAYVDAGSEVVTANTFGASALKLGDAASVEDVFQAAIACARKSGARYVAADIGPTGTLLEPMGTLPFDEAYELFAQQVRAADAAGADLFIIETMADLAEAKAALLAAKENSDLPVFVTMTFAEDGRTFLGTTPEVAAATLSSAGADAVGINCSLGPKEVAPLVERMLPWASCPVMAQANAGLPRMENGATLFDVKPAEFCEAVAGMLDAGVTIVGGCCGTSPAYIAGLGDRLLGRTPSPREMRDDLAVASPQRLFSLPMGHVGVIGERINPTGKKKMREALVSGNYDAIMAEAIAQEKAGAQVLDVNAGLPEIDERATLLKLMADLQGISGLPLQVDSAVPETIEAAVRSYPGKPIINSTNGKRETMEAVIPLAAHYGCAIIGLTIDEKGIPSTAEGRLEIARKIVEQTDAYHIARHDVIIDCLAMAASTDQRAPREILDGIALVKRELPGVRCVLGVSNISFGLPFRPLVNATFLAGAFAAGLDLCIINPLQQRMSDVVNTWRVLSGEDESAQSYVAGYAGRSDKPSNRASDAPCRDSAAPNAAGSQSSPEGETDPVAKAKGLVIAGRKGPMPQVIADILAGHDALFAINEVLIPALDEVGLRFERGSFFLPQLMASAEAAKAGFDTIKAQASDAGAPSARKGRVAICTVKGDIHDIGKNIVKMLLENYGYDVVDLGRDVDPQDFCDAVVDQHIKVAGLSALMTATVPAMADTIELLHDQAPWCKVIVGGAVLNPEYAKMVGADYYAKDATETAKIAGEVFAADAQDA</sequence>
<dbReference type="Pfam" id="PF02607">
    <property type="entry name" value="B12-binding_2"/>
    <property type="match status" value="1"/>
</dbReference>
<dbReference type="PANTHER" id="PTHR45833">
    <property type="entry name" value="METHIONINE SYNTHASE"/>
    <property type="match status" value="1"/>
</dbReference>
<feature type="domain" description="B12-binding N-terminal" evidence="24">
    <location>
        <begin position="622"/>
        <end position="715"/>
    </location>
</feature>
<dbReference type="Gene3D" id="3.20.20.330">
    <property type="entry name" value="Homocysteine-binding-like domain"/>
    <property type="match status" value="1"/>
</dbReference>
<evidence type="ECO:0000256" key="5">
    <source>
        <dbReference type="ARBA" id="ARBA00010398"/>
    </source>
</evidence>
<dbReference type="RefSeq" id="WP_234970615.1">
    <property type="nucleotide sequence ID" value="NZ_FNWT01000001.1"/>
</dbReference>
<comment type="pathway">
    <text evidence="4">Amino-acid biosynthesis; L-methionine biosynthesis via de novo pathway; L-methionine from L-homocysteine (MetH route): step 1/1.</text>
</comment>
<keyword evidence="16" id="KW-0170">Cobalt</keyword>
<dbReference type="InterPro" id="IPR003759">
    <property type="entry name" value="Cbl-bd_cap"/>
</dbReference>
<comment type="catalytic activity">
    <reaction evidence="1">
        <text>(6S)-5-methyl-5,6,7,8-tetrahydrofolate + L-homocysteine = (6S)-5,6,7,8-tetrahydrofolate + L-methionine</text>
        <dbReference type="Rhea" id="RHEA:11172"/>
        <dbReference type="ChEBI" id="CHEBI:18608"/>
        <dbReference type="ChEBI" id="CHEBI:57453"/>
        <dbReference type="ChEBI" id="CHEBI:57844"/>
        <dbReference type="ChEBI" id="CHEBI:58199"/>
        <dbReference type="EC" id="2.1.1.13"/>
    </reaction>
</comment>
<dbReference type="PROSITE" id="PS51337">
    <property type="entry name" value="B12_BINDING_NTER"/>
    <property type="match status" value="1"/>
</dbReference>
<evidence type="ECO:0000256" key="13">
    <source>
        <dbReference type="ARBA" id="ARBA00022723"/>
    </source>
</evidence>
<feature type="binding site" evidence="19">
    <location>
        <position position="292"/>
    </location>
    <ligand>
        <name>Zn(2+)</name>
        <dbReference type="ChEBI" id="CHEBI:29105"/>
    </ligand>
</feature>
<evidence type="ECO:0000256" key="2">
    <source>
        <dbReference type="ARBA" id="ARBA00001947"/>
    </source>
</evidence>
<dbReference type="EC" id="2.1.1.13" evidence="6"/>
<evidence type="ECO:0000256" key="17">
    <source>
        <dbReference type="ARBA" id="ARBA00025552"/>
    </source>
</evidence>
<dbReference type="SMART" id="SM01018">
    <property type="entry name" value="B12-binding_2"/>
    <property type="match status" value="1"/>
</dbReference>
<dbReference type="Pfam" id="PF02574">
    <property type="entry name" value="S-methyl_trans"/>
    <property type="match status" value="1"/>
</dbReference>
<dbReference type="GO" id="GO:0008168">
    <property type="term" value="F:methyltransferase activity"/>
    <property type="evidence" value="ECO:0007669"/>
    <property type="project" value="UniProtKB-KW"/>
</dbReference>
<dbReference type="PIRSF" id="PIRSF037472">
    <property type="entry name" value="DHPS_mtfrase"/>
    <property type="match status" value="1"/>
</dbReference>
<evidence type="ECO:0000259" key="22">
    <source>
        <dbReference type="PROSITE" id="PS50972"/>
    </source>
</evidence>
<dbReference type="PROSITE" id="PS50970">
    <property type="entry name" value="HCY"/>
    <property type="match status" value="1"/>
</dbReference>
<comment type="function">
    <text evidence="17">Catalyzes the transfer of a methyl group from methyl-cobalamin to homocysteine, yielding enzyme-bound cob(I)alamin and methionine. Subsequently, remethylates the cofactor using methyltetrahydrofolate.</text>
</comment>
<keyword evidence="14 19" id="KW-0862">Zinc</keyword>
<feature type="binding site" evidence="19">
    <location>
        <position position="291"/>
    </location>
    <ligand>
        <name>Zn(2+)</name>
        <dbReference type="ChEBI" id="CHEBI:29105"/>
    </ligand>
</feature>
<evidence type="ECO:0000256" key="12">
    <source>
        <dbReference type="ARBA" id="ARBA00022691"/>
    </source>
</evidence>
<dbReference type="Pfam" id="PF00809">
    <property type="entry name" value="Pterin_bind"/>
    <property type="match status" value="1"/>
</dbReference>
<keyword evidence="8 19" id="KW-0489">Methyltransferase</keyword>
<dbReference type="InterPro" id="IPR050554">
    <property type="entry name" value="Met_Synthase/Corrinoid"/>
</dbReference>
<evidence type="ECO:0000256" key="1">
    <source>
        <dbReference type="ARBA" id="ARBA00001700"/>
    </source>
</evidence>
<keyword evidence="12" id="KW-0949">S-adenosyl-L-methionine</keyword>
<dbReference type="Gene3D" id="3.40.50.280">
    <property type="entry name" value="Cobalamin-binding domain"/>
    <property type="match status" value="1"/>
</dbReference>
<dbReference type="InterPro" id="IPR017215">
    <property type="entry name" value="MetH_bac"/>
</dbReference>
<evidence type="ECO:0000256" key="20">
    <source>
        <dbReference type="SAM" id="MobiDB-lite"/>
    </source>
</evidence>
<evidence type="ECO:0000256" key="4">
    <source>
        <dbReference type="ARBA" id="ARBA00005178"/>
    </source>
</evidence>
<dbReference type="InterPro" id="IPR011005">
    <property type="entry name" value="Dihydropteroate_synth-like_sf"/>
</dbReference>
<dbReference type="PANTHER" id="PTHR45833:SF1">
    <property type="entry name" value="METHIONINE SYNTHASE"/>
    <property type="match status" value="1"/>
</dbReference>
<evidence type="ECO:0000256" key="16">
    <source>
        <dbReference type="ARBA" id="ARBA00023285"/>
    </source>
</evidence>
<dbReference type="SUPFAM" id="SSF47644">
    <property type="entry name" value="Methionine synthase domain"/>
    <property type="match status" value="1"/>
</dbReference>
<evidence type="ECO:0000256" key="14">
    <source>
        <dbReference type="ARBA" id="ARBA00022833"/>
    </source>
</evidence>
<dbReference type="EMBL" id="FNWT01000001">
    <property type="protein sequence ID" value="SEH37491.1"/>
    <property type="molecule type" value="Genomic_DNA"/>
</dbReference>
<name>A0A1H6HP00_9ACTN</name>
<evidence type="ECO:0000256" key="7">
    <source>
        <dbReference type="ARBA" id="ARBA00013998"/>
    </source>
</evidence>
<feature type="domain" description="B12-binding" evidence="23">
    <location>
        <begin position="717"/>
        <end position="843"/>
    </location>
</feature>
<dbReference type="Gene3D" id="1.10.1240.10">
    <property type="entry name" value="Methionine synthase domain"/>
    <property type="match status" value="1"/>
</dbReference>
<evidence type="ECO:0000256" key="10">
    <source>
        <dbReference type="ARBA" id="ARBA00022628"/>
    </source>
</evidence>
<dbReference type="Pfam" id="PF02310">
    <property type="entry name" value="B12-binding"/>
    <property type="match status" value="1"/>
</dbReference>
<dbReference type="SUPFAM" id="SSF52242">
    <property type="entry name" value="Cobalamin (vitamin B12)-binding domain"/>
    <property type="match status" value="1"/>
</dbReference>
<comment type="cofactor">
    <cofactor evidence="2 19">
        <name>Zn(2+)</name>
        <dbReference type="ChEBI" id="CHEBI:29105"/>
    </cofactor>
</comment>
<accession>A0A1H6HP00</accession>
<gene>
    <name evidence="25" type="ORF">SAMN05216447_101161</name>
</gene>
<dbReference type="InterPro" id="IPR036594">
    <property type="entry name" value="Meth_synthase_dom"/>
</dbReference>
<keyword evidence="26" id="KW-1185">Reference proteome</keyword>
<evidence type="ECO:0000256" key="9">
    <source>
        <dbReference type="ARBA" id="ARBA00022605"/>
    </source>
</evidence>
<keyword evidence="9" id="KW-0028">Amino-acid biosynthesis</keyword>
<proteinExistence type="inferred from homology"/>
<evidence type="ECO:0000259" key="23">
    <source>
        <dbReference type="PROSITE" id="PS51332"/>
    </source>
</evidence>
<keyword evidence="13 19" id="KW-0479">Metal-binding</keyword>
<dbReference type="InterPro" id="IPR000489">
    <property type="entry name" value="Pterin-binding_dom"/>
</dbReference>
<evidence type="ECO:0000256" key="8">
    <source>
        <dbReference type="ARBA" id="ARBA00022603"/>
    </source>
</evidence>
<dbReference type="Gene3D" id="3.20.20.20">
    <property type="entry name" value="Dihydropteroate synthase-like"/>
    <property type="match status" value="1"/>
</dbReference>
<evidence type="ECO:0000256" key="19">
    <source>
        <dbReference type="PROSITE-ProRule" id="PRU00333"/>
    </source>
</evidence>
<comment type="caution">
    <text evidence="25">The sequence shown here is derived from an EMBL/GenBank/DDBJ whole genome shotgun (WGS) entry which is preliminary data.</text>
</comment>
<evidence type="ECO:0000259" key="21">
    <source>
        <dbReference type="PROSITE" id="PS50970"/>
    </source>
</evidence>
<dbReference type="InterPro" id="IPR003726">
    <property type="entry name" value="HCY_dom"/>
</dbReference>
<comment type="cofactor">
    <cofactor evidence="3">
        <name>methylcob(III)alamin</name>
        <dbReference type="ChEBI" id="CHEBI:28115"/>
    </cofactor>
</comment>
<evidence type="ECO:0000313" key="25">
    <source>
        <dbReference type="EMBL" id="SEH37491.1"/>
    </source>
</evidence>